<evidence type="ECO:0000313" key="2">
    <source>
        <dbReference type="Proteomes" id="UP000637061"/>
    </source>
</evidence>
<dbReference type="AlphaFoldDB" id="A0A8I1ECD1"/>
<evidence type="ECO:0000313" key="1">
    <source>
        <dbReference type="EMBL" id="MBI6882767.1"/>
    </source>
</evidence>
<protein>
    <submittedName>
        <fullName evidence="1">Uncharacterized protein</fullName>
    </submittedName>
</protein>
<name>A0A8I1ECD1_PSEPU</name>
<proteinExistence type="predicted"/>
<dbReference type="EMBL" id="JAEHTE010000001">
    <property type="protein sequence ID" value="MBI6882767.1"/>
    <property type="molecule type" value="Genomic_DNA"/>
</dbReference>
<accession>A0A8I1ECD1</accession>
<dbReference type="RefSeq" id="WP_198746374.1">
    <property type="nucleotide sequence ID" value="NZ_JAEHTE010000001.1"/>
</dbReference>
<dbReference type="Proteomes" id="UP000637061">
    <property type="component" value="Unassembled WGS sequence"/>
</dbReference>
<sequence>MIAHLSQSMLDIWSTLAASKDKSTGMSYRSFEDERRLTSAISSMAYDHTGIATAMLVDGFYKDHVSARYFSLNDMLKPSDHVKWIIDQTEQLGALLGSFEVQQAFAGFKNSITKALSHYDVVLEGRYPELLADDESMGSLRMSALRSMKELELSQFLRGEADPSSKPAYMTEIWKWFNINSLLAAATTMPSGVSVHMIGTTDSFSTYFVFLVKNGGNLYILSDTVKDAHPLQGPMRRCPDRQYESRVEKNWFPYELADVAFNEEEERYFKTSSQARDLVTYQVDWRPLSPINELEPEVTIWLSMMYALIIERFWGEDVQVDELSYTGEMLVKPETLLEKASQANMPVLKDTRILVANLDQDSVRPGNATDDEIGTTVNHTHAWLEDRYGHLVDQKVLNLAGSPDAAKIGLYKSGQIAVVEEEGPDENRLKLQTVHSYPATRFGTAKEIEQDRKFLARANLADAIKILAKAEYEERKDEITEWFERSVRANKETLLSYIAAKAIWVYDGENTGRENTTRDNHASCRTRDGALFHRFMGMVEMGQEHGWWKAVTLYPWTGSKVKCNVTGAAASYLVGFTPANAQELALVAGCEVSELPDVLKHWDVRHAKSPNQILNRVDPMAWRLEDPWTAMRFSVTLALSKRGLAKVLAEGKLPPLNIATDEDMEGSSGIVSIRW</sequence>
<reference evidence="1" key="1">
    <citation type="submission" date="2020-12" db="EMBL/GenBank/DDBJ databases">
        <title>Enhanced detection system for hospital associated transmission using whole genome sequencing surveillance.</title>
        <authorList>
            <person name="Harrison L.H."/>
            <person name="Van Tyne D."/>
            <person name="Marsh J.W."/>
            <person name="Griffith M.P."/>
            <person name="Snyder D.J."/>
            <person name="Cooper V.S."/>
            <person name="Mustapha M."/>
        </authorList>
    </citation>
    <scope>NUCLEOTIDE SEQUENCE</scope>
    <source>
        <strain evidence="1">PSB00042</strain>
    </source>
</reference>
<gene>
    <name evidence="1" type="ORF">JEU22_02480</name>
</gene>
<organism evidence="1 2">
    <name type="scientific">Pseudomonas putida</name>
    <name type="common">Arthrobacter siderocapsulatus</name>
    <dbReference type="NCBI Taxonomy" id="303"/>
    <lineage>
        <taxon>Bacteria</taxon>
        <taxon>Pseudomonadati</taxon>
        <taxon>Pseudomonadota</taxon>
        <taxon>Gammaproteobacteria</taxon>
        <taxon>Pseudomonadales</taxon>
        <taxon>Pseudomonadaceae</taxon>
        <taxon>Pseudomonas</taxon>
    </lineage>
</organism>
<comment type="caution">
    <text evidence="1">The sequence shown here is derived from an EMBL/GenBank/DDBJ whole genome shotgun (WGS) entry which is preliminary data.</text>
</comment>